<keyword evidence="8" id="KW-1185">Reference proteome</keyword>
<accession>A0A4R3YV26</accession>
<dbReference type="SUPFAM" id="SSF46894">
    <property type="entry name" value="C-terminal effector domain of the bipartite response regulators"/>
    <property type="match status" value="1"/>
</dbReference>
<evidence type="ECO:0000313" key="8">
    <source>
        <dbReference type="Proteomes" id="UP000295719"/>
    </source>
</evidence>
<sequence length="236" mass="24985">MAIIKPAVDAAGVVSTDPVPAGTGSAMAIVVDDHPLVASGIAEFLMTHCGMSQVRTAHSAQDCLALIAEGTVPELIIIDFWLPDGTAAELVSQLAAINPQIRLLATSGDEDAAVMLKAREAGADGFVHKQAAADIFSEVVAAVRRGEPHFPPLPARLLDLPHRRDVPLSASDLGLTVRQGEILGMMLRGFPNKRIARDIGVSEYTVKEHVTGILNRLGVSNRIEAITLLRGRKLGN</sequence>
<evidence type="ECO:0000256" key="1">
    <source>
        <dbReference type="ARBA" id="ARBA00022553"/>
    </source>
</evidence>
<evidence type="ECO:0000259" key="5">
    <source>
        <dbReference type="PROSITE" id="PS50043"/>
    </source>
</evidence>
<reference evidence="7 8" key="1">
    <citation type="submission" date="2019-03" db="EMBL/GenBank/DDBJ databases">
        <title>Genomic Encyclopedia of Type Strains, Phase IV (KMG-IV): sequencing the most valuable type-strain genomes for metagenomic binning, comparative biology and taxonomic classification.</title>
        <authorList>
            <person name="Goeker M."/>
        </authorList>
    </citation>
    <scope>NUCLEOTIDE SEQUENCE [LARGE SCALE GENOMIC DNA]</scope>
    <source>
        <strain evidence="7 8">DSM 19580</strain>
    </source>
</reference>
<dbReference type="GO" id="GO:0006355">
    <property type="term" value="P:regulation of DNA-templated transcription"/>
    <property type="evidence" value="ECO:0007669"/>
    <property type="project" value="InterPro"/>
</dbReference>
<dbReference type="GO" id="GO:0000160">
    <property type="term" value="P:phosphorelay signal transduction system"/>
    <property type="evidence" value="ECO:0007669"/>
    <property type="project" value="InterPro"/>
</dbReference>
<comment type="caution">
    <text evidence="7">The sequence shown here is derived from an EMBL/GenBank/DDBJ whole genome shotgun (WGS) entry which is preliminary data.</text>
</comment>
<dbReference type="InterPro" id="IPR058245">
    <property type="entry name" value="NreC/VraR/RcsB-like_REC"/>
</dbReference>
<evidence type="ECO:0000256" key="4">
    <source>
        <dbReference type="PROSITE-ProRule" id="PRU00169"/>
    </source>
</evidence>
<feature type="domain" description="HTH luxR-type" evidence="5">
    <location>
        <begin position="168"/>
        <end position="233"/>
    </location>
</feature>
<evidence type="ECO:0000256" key="3">
    <source>
        <dbReference type="ARBA" id="ARBA00023125"/>
    </source>
</evidence>
<protein>
    <submittedName>
        <fullName evidence="7">LuxR family two component transcriptional regulator</fullName>
    </submittedName>
</protein>
<dbReference type="SMART" id="SM00448">
    <property type="entry name" value="REC"/>
    <property type="match status" value="1"/>
</dbReference>
<dbReference type="InterPro" id="IPR016032">
    <property type="entry name" value="Sig_transdc_resp-reg_C-effctor"/>
</dbReference>
<evidence type="ECO:0000256" key="2">
    <source>
        <dbReference type="ARBA" id="ARBA00023012"/>
    </source>
</evidence>
<feature type="modified residue" description="4-aspartylphosphate" evidence="4">
    <location>
        <position position="79"/>
    </location>
</feature>
<gene>
    <name evidence="7" type="ORF">EDC52_106155</name>
</gene>
<dbReference type="EMBL" id="SMCR01000006">
    <property type="protein sequence ID" value="TCV95224.1"/>
    <property type="molecule type" value="Genomic_DNA"/>
</dbReference>
<evidence type="ECO:0000313" key="7">
    <source>
        <dbReference type="EMBL" id="TCV95224.1"/>
    </source>
</evidence>
<dbReference type="Pfam" id="PF00072">
    <property type="entry name" value="Response_reg"/>
    <property type="match status" value="1"/>
</dbReference>
<evidence type="ECO:0000259" key="6">
    <source>
        <dbReference type="PROSITE" id="PS50110"/>
    </source>
</evidence>
<keyword evidence="2" id="KW-0902">Two-component regulatory system</keyword>
<name>A0A4R3YV26_9GAMM</name>
<dbReference type="Gene3D" id="3.40.50.2300">
    <property type="match status" value="1"/>
</dbReference>
<dbReference type="CDD" id="cd17535">
    <property type="entry name" value="REC_NarL-like"/>
    <property type="match status" value="1"/>
</dbReference>
<proteinExistence type="predicted"/>
<dbReference type="PRINTS" id="PR00038">
    <property type="entry name" value="HTHLUXR"/>
</dbReference>
<keyword evidence="3" id="KW-0238">DNA-binding</keyword>
<dbReference type="InterPro" id="IPR001789">
    <property type="entry name" value="Sig_transdc_resp-reg_receiver"/>
</dbReference>
<dbReference type="PROSITE" id="PS50043">
    <property type="entry name" value="HTH_LUXR_2"/>
    <property type="match status" value="1"/>
</dbReference>
<dbReference type="InterPro" id="IPR011006">
    <property type="entry name" value="CheY-like_superfamily"/>
</dbReference>
<dbReference type="PROSITE" id="PS50110">
    <property type="entry name" value="RESPONSE_REGULATORY"/>
    <property type="match status" value="1"/>
</dbReference>
<dbReference type="CDD" id="cd06170">
    <property type="entry name" value="LuxR_C_like"/>
    <property type="match status" value="1"/>
</dbReference>
<dbReference type="Pfam" id="PF00196">
    <property type="entry name" value="GerE"/>
    <property type="match status" value="1"/>
</dbReference>
<dbReference type="InterPro" id="IPR051015">
    <property type="entry name" value="EvgA-like"/>
</dbReference>
<dbReference type="PANTHER" id="PTHR45566">
    <property type="entry name" value="HTH-TYPE TRANSCRIPTIONAL REGULATOR YHJB-RELATED"/>
    <property type="match status" value="1"/>
</dbReference>
<dbReference type="SMART" id="SM00421">
    <property type="entry name" value="HTH_LUXR"/>
    <property type="match status" value="1"/>
</dbReference>
<dbReference type="SUPFAM" id="SSF52172">
    <property type="entry name" value="CheY-like"/>
    <property type="match status" value="1"/>
</dbReference>
<keyword evidence="1 4" id="KW-0597">Phosphoprotein</keyword>
<dbReference type="RefSeq" id="WP_230468050.1">
    <property type="nucleotide sequence ID" value="NZ_SMCR01000006.1"/>
</dbReference>
<organism evidence="7 8">
    <name type="scientific">Biostraticola tofi</name>
    <dbReference type="NCBI Taxonomy" id="466109"/>
    <lineage>
        <taxon>Bacteria</taxon>
        <taxon>Pseudomonadati</taxon>
        <taxon>Pseudomonadota</taxon>
        <taxon>Gammaproteobacteria</taxon>
        <taxon>Enterobacterales</taxon>
        <taxon>Bruguierivoracaceae</taxon>
        <taxon>Biostraticola</taxon>
    </lineage>
</organism>
<dbReference type="PANTHER" id="PTHR45566:SF2">
    <property type="entry name" value="NARL SUBFAMILY"/>
    <property type="match status" value="1"/>
</dbReference>
<dbReference type="InterPro" id="IPR000792">
    <property type="entry name" value="Tscrpt_reg_LuxR_C"/>
</dbReference>
<dbReference type="Proteomes" id="UP000295719">
    <property type="component" value="Unassembled WGS sequence"/>
</dbReference>
<dbReference type="AlphaFoldDB" id="A0A4R3YV26"/>
<dbReference type="GO" id="GO:0003677">
    <property type="term" value="F:DNA binding"/>
    <property type="evidence" value="ECO:0007669"/>
    <property type="project" value="UniProtKB-KW"/>
</dbReference>
<feature type="domain" description="Response regulatory" evidence="6">
    <location>
        <begin position="27"/>
        <end position="144"/>
    </location>
</feature>